<dbReference type="Proteomes" id="UP001073227">
    <property type="component" value="Unassembled WGS sequence"/>
</dbReference>
<evidence type="ECO:0000256" key="1">
    <source>
        <dbReference type="SAM" id="SignalP"/>
    </source>
</evidence>
<gene>
    <name evidence="2" type="ORF">OEG84_14640</name>
</gene>
<proteinExistence type="predicted"/>
<reference evidence="2" key="1">
    <citation type="submission" date="2022-10" db="EMBL/GenBank/DDBJ databases">
        <title>Hoeflea sp. G2-23, isolated from marine algae.</title>
        <authorList>
            <person name="Kristyanto S."/>
            <person name="Kim J.M."/>
            <person name="Jeon C.O."/>
        </authorList>
    </citation>
    <scope>NUCLEOTIDE SEQUENCE</scope>
    <source>
        <strain evidence="2">G2-23</strain>
    </source>
</reference>
<feature type="signal peptide" evidence="1">
    <location>
        <begin position="1"/>
        <end position="26"/>
    </location>
</feature>
<feature type="chain" id="PRO_5045879022" evidence="1">
    <location>
        <begin position="27"/>
        <end position="128"/>
    </location>
</feature>
<sequence>MFSPARMISTLALTWGLSICASAVSAQSVDMQTTYATKKGGCAMTEKLVTISQGNIAGPGFECTLSNPSPAGTGMEAYDSVCSVDGAEVTEVMAFDLGNNRDHFAVAIPGRDGWMDLYPCTKVPGLEQ</sequence>
<evidence type="ECO:0000313" key="2">
    <source>
        <dbReference type="EMBL" id="MCY0148906.1"/>
    </source>
</evidence>
<organism evidence="2 3">
    <name type="scientific">Hoeflea algicola</name>
    <dbReference type="NCBI Taxonomy" id="2983763"/>
    <lineage>
        <taxon>Bacteria</taxon>
        <taxon>Pseudomonadati</taxon>
        <taxon>Pseudomonadota</taxon>
        <taxon>Alphaproteobacteria</taxon>
        <taxon>Hyphomicrobiales</taxon>
        <taxon>Rhizobiaceae</taxon>
        <taxon>Hoeflea</taxon>
    </lineage>
</organism>
<dbReference type="EMBL" id="JAOVZR010000001">
    <property type="protein sequence ID" value="MCY0148906.1"/>
    <property type="molecule type" value="Genomic_DNA"/>
</dbReference>
<name>A0ABT3ZB88_9HYPH</name>
<keyword evidence="1" id="KW-0732">Signal</keyword>
<evidence type="ECO:0000313" key="3">
    <source>
        <dbReference type="Proteomes" id="UP001073227"/>
    </source>
</evidence>
<comment type="caution">
    <text evidence="2">The sequence shown here is derived from an EMBL/GenBank/DDBJ whole genome shotgun (WGS) entry which is preliminary data.</text>
</comment>
<dbReference type="RefSeq" id="WP_267654436.1">
    <property type="nucleotide sequence ID" value="NZ_JAOVZR010000001.1"/>
</dbReference>
<keyword evidence="3" id="KW-1185">Reference proteome</keyword>
<protein>
    <submittedName>
        <fullName evidence="2">Uncharacterized protein</fullName>
    </submittedName>
</protein>
<accession>A0ABT3ZB88</accession>